<dbReference type="InterPro" id="IPR036890">
    <property type="entry name" value="HATPase_C_sf"/>
</dbReference>
<organism evidence="7 8">
    <name type="scientific">Candidatus Ornithocaccomicrobium faecavium</name>
    <dbReference type="NCBI Taxonomy" id="2840890"/>
    <lineage>
        <taxon>Bacteria</taxon>
        <taxon>Bacillati</taxon>
        <taxon>Bacillota</taxon>
        <taxon>Clostridia</taxon>
        <taxon>Candidatus Ornithocaccomicrobium</taxon>
    </lineage>
</organism>
<dbReference type="PANTHER" id="PTHR34220:SF7">
    <property type="entry name" value="SENSOR HISTIDINE KINASE YPDA"/>
    <property type="match status" value="1"/>
</dbReference>
<dbReference type="SUPFAM" id="SSF55874">
    <property type="entry name" value="ATPase domain of HSP90 chaperone/DNA topoisomerase II/histidine kinase"/>
    <property type="match status" value="1"/>
</dbReference>
<evidence type="ECO:0000256" key="5">
    <source>
        <dbReference type="SAM" id="Phobius"/>
    </source>
</evidence>
<dbReference type="Pfam" id="PF02518">
    <property type="entry name" value="HATPase_c"/>
    <property type="match status" value="1"/>
</dbReference>
<evidence type="ECO:0000313" key="7">
    <source>
        <dbReference type="EMBL" id="HIV26794.1"/>
    </source>
</evidence>
<dbReference type="Proteomes" id="UP000886884">
    <property type="component" value="Unassembled WGS sequence"/>
</dbReference>
<proteinExistence type="predicted"/>
<feature type="transmembrane region" description="Helical" evidence="5">
    <location>
        <begin position="278"/>
        <end position="299"/>
    </location>
</feature>
<accession>A0A9D1P6X6</accession>
<evidence type="ECO:0000256" key="1">
    <source>
        <dbReference type="ARBA" id="ARBA00004370"/>
    </source>
</evidence>
<dbReference type="InterPro" id="IPR003660">
    <property type="entry name" value="HAMP_dom"/>
</dbReference>
<dbReference type="PROSITE" id="PS50885">
    <property type="entry name" value="HAMP"/>
    <property type="match status" value="1"/>
</dbReference>
<reference evidence="7" key="2">
    <citation type="journal article" date="2021" name="PeerJ">
        <title>Extensive microbial diversity within the chicken gut microbiome revealed by metagenomics and culture.</title>
        <authorList>
            <person name="Gilroy R."/>
            <person name="Ravi A."/>
            <person name="Getino M."/>
            <person name="Pursley I."/>
            <person name="Horton D.L."/>
            <person name="Alikhan N.F."/>
            <person name="Baker D."/>
            <person name="Gharbi K."/>
            <person name="Hall N."/>
            <person name="Watson M."/>
            <person name="Adriaenssens E.M."/>
            <person name="Foster-Nyarko E."/>
            <person name="Jarju S."/>
            <person name="Secka A."/>
            <person name="Antonio M."/>
            <person name="Oren A."/>
            <person name="Chaudhuri R.R."/>
            <person name="La Ragione R."/>
            <person name="Hildebrand F."/>
            <person name="Pallen M.J."/>
        </authorList>
    </citation>
    <scope>NUCLEOTIDE SEQUENCE</scope>
    <source>
        <strain evidence="7">CHK183-6373</strain>
    </source>
</reference>
<keyword evidence="5" id="KW-0472">Membrane</keyword>
<dbReference type="EMBL" id="DVOT01000045">
    <property type="protein sequence ID" value="HIV26794.1"/>
    <property type="molecule type" value="Genomic_DNA"/>
</dbReference>
<name>A0A9D1P6X6_9FIRM</name>
<feature type="domain" description="HAMP" evidence="6">
    <location>
        <begin position="305"/>
        <end position="358"/>
    </location>
</feature>
<dbReference type="GO" id="GO:0000155">
    <property type="term" value="F:phosphorelay sensor kinase activity"/>
    <property type="evidence" value="ECO:0007669"/>
    <property type="project" value="InterPro"/>
</dbReference>
<dbReference type="Gene3D" id="6.10.340.10">
    <property type="match status" value="1"/>
</dbReference>
<dbReference type="InterPro" id="IPR010559">
    <property type="entry name" value="Sig_transdc_His_kin_internal"/>
</dbReference>
<comment type="subcellular location">
    <subcellularLocation>
        <location evidence="1">Membrane</location>
    </subcellularLocation>
</comment>
<dbReference type="PANTHER" id="PTHR34220">
    <property type="entry name" value="SENSOR HISTIDINE KINASE YPDA"/>
    <property type="match status" value="1"/>
</dbReference>
<dbReference type="InterPro" id="IPR050640">
    <property type="entry name" value="Bact_2-comp_sensor_kinase"/>
</dbReference>
<dbReference type="InterPro" id="IPR003594">
    <property type="entry name" value="HATPase_dom"/>
</dbReference>
<evidence type="ECO:0000256" key="4">
    <source>
        <dbReference type="ARBA" id="ARBA00022777"/>
    </source>
</evidence>
<keyword evidence="2" id="KW-0597">Phosphoprotein</keyword>
<sequence>MKKHTYTVTHQQFLRFVVVVTFALAAIILVTCLLYTIVILQRNQTYVDIMLDQYETSVDTQMEEYTQLVQTAAYDASVRNYLQAEEPYARYLAGQEVSTLFSNLKMVQNGVADFYLFERDDPSTAYVDLGAQQSALMERLWQCAKPEVLGIYAYTPSYGQARADFVILAGCPVYSLTVDGPQSRVIGAVVVAINRQAIESNLREFYQLEGMRYALLDQQQRVILGRPLTVSQQDYRLACEQGDVAHNTLTSSTILTSIPAMDAVLVVQIDKLVLLEDLFTITLLVLALTLCLLGAMLYMSGRISREVTMPLSSLTEAVKQMDADPTHTRQVPEEGNADFRMLSASLNRMLKTEKRLTHELLEANRNLYASELAQKHLELQFLRSQINPHFLYNTLETIRSIALVRKVPEVAEAAKNLAKLLRYSIKGGEVMQLSSELEIIRCYLSIQELRFGSRMYSVFRVEEAAQDLYIPRMCLQPLVENAVVHGLETAMGPGMLIITCRKEEQLLWITVQDTGVGMPTEEVERINRQLANPFDEKVAQNGGIGMLNVARRLQLSLGGDFVMRVESELNRGTIVTLRMPLSKLNQTGGDARV</sequence>
<comment type="caution">
    <text evidence="7">The sequence shown here is derived from an EMBL/GenBank/DDBJ whole genome shotgun (WGS) entry which is preliminary data.</text>
</comment>
<evidence type="ECO:0000313" key="8">
    <source>
        <dbReference type="Proteomes" id="UP000886884"/>
    </source>
</evidence>
<keyword evidence="5" id="KW-1133">Transmembrane helix</keyword>
<dbReference type="AlphaFoldDB" id="A0A9D1P6X6"/>
<feature type="transmembrane region" description="Helical" evidence="5">
    <location>
        <begin position="12"/>
        <end position="40"/>
    </location>
</feature>
<gene>
    <name evidence="7" type="ORF">IAA64_02400</name>
</gene>
<dbReference type="Gene3D" id="3.30.565.10">
    <property type="entry name" value="Histidine kinase-like ATPase, C-terminal domain"/>
    <property type="match status" value="1"/>
</dbReference>
<keyword evidence="3" id="KW-0808">Transferase</keyword>
<keyword evidence="4 7" id="KW-0418">Kinase</keyword>
<evidence type="ECO:0000256" key="3">
    <source>
        <dbReference type="ARBA" id="ARBA00022679"/>
    </source>
</evidence>
<keyword evidence="5" id="KW-0812">Transmembrane</keyword>
<evidence type="ECO:0000256" key="2">
    <source>
        <dbReference type="ARBA" id="ARBA00022553"/>
    </source>
</evidence>
<evidence type="ECO:0000259" key="6">
    <source>
        <dbReference type="PROSITE" id="PS50885"/>
    </source>
</evidence>
<reference evidence="7" key="1">
    <citation type="submission" date="2020-10" db="EMBL/GenBank/DDBJ databases">
        <authorList>
            <person name="Gilroy R."/>
        </authorList>
    </citation>
    <scope>NUCLEOTIDE SEQUENCE</scope>
    <source>
        <strain evidence="7">CHK183-6373</strain>
    </source>
</reference>
<dbReference type="Pfam" id="PF06580">
    <property type="entry name" value="His_kinase"/>
    <property type="match status" value="1"/>
</dbReference>
<protein>
    <submittedName>
        <fullName evidence="7">Histidine kinase</fullName>
    </submittedName>
</protein>
<dbReference type="GO" id="GO:0016020">
    <property type="term" value="C:membrane"/>
    <property type="evidence" value="ECO:0007669"/>
    <property type="project" value="UniProtKB-SubCell"/>
</dbReference>